<organism evidence="2 3">
    <name type="scientific">Mycobacterium pinniadriaticum</name>
    <dbReference type="NCBI Taxonomy" id="2994102"/>
    <lineage>
        <taxon>Bacteria</taxon>
        <taxon>Bacillati</taxon>
        <taxon>Actinomycetota</taxon>
        <taxon>Actinomycetes</taxon>
        <taxon>Mycobacteriales</taxon>
        <taxon>Mycobacteriaceae</taxon>
        <taxon>Mycobacterium</taxon>
    </lineage>
</organism>
<comment type="caution">
    <text evidence="2">The sequence shown here is derived from an EMBL/GenBank/DDBJ whole genome shotgun (WGS) entry which is preliminary data.</text>
</comment>
<keyword evidence="1" id="KW-0472">Membrane</keyword>
<feature type="transmembrane region" description="Helical" evidence="1">
    <location>
        <begin position="6"/>
        <end position="27"/>
    </location>
</feature>
<gene>
    <name evidence="2" type="ORF">ORI27_03040</name>
</gene>
<sequence length="75" mass="8412">MTLLLLAEVALVAFLVVATATFVVTYIRRKRRREALPPWSPTGTYYGYARTPLPPWVDEYGNVIEPDDDTPSGRG</sequence>
<name>A0ABT3S828_9MYCO</name>
<proteinExistence type="predicted"/>
<accession>A0ABT3S828</accession>
<protein>
    <recommendedName>
        <fullName evidence="4">Secreted protein</fullName>
    </recommendedName>
</protein>
<reference evidence="2 3" key="1">
    <citation type="submission" date="2022-11" db="EMBL/GenBank/DDBJ databases">
        <title>Mycobacterium sp. nov.</title>
        <authorList>
            <person name="Papic B."/>
            <person name="Spicic S."/>
            <person name="Duvnjak S."/>
        </authorList>
    </citation>
    <scope>NUCLEOTIDE SEQUENCE [LARGE SCALE GENOMIC DNA]</scope>
    <source>
        <strain evidence="2 3">CVI_P4</strain>
    </source>
</reference>
<keyword evidence="1" id="KW-1133">Transmembrane helix</keyword>
<evidence type="ECO:0008006" key="4">
    <source>
        <dbReference type="Google" id="ProtNLM"/>
    </source>
</evidence>
<keyword evidence="3" id="KW-1185">Reference proteome</keyword>
<keyword evidence="1" id="KW-0812">Transmembrane</keyword>
<evidence type="ECO:0000313" key="3">
    <source>
        <dbReference type="Proteomes" id="UP001300745"/>
    </source>
</evidence>
<dbReference type="EMBL" id="JAPJDO010000002">
    <property type="protein sequence ID" value="MCX2935661.1"/>
    <property type="molecule type" value="Genomic_DNA"/>
</dbReference>
<evidence type="ECO:0000313" key="2">
    <source>
        <dbReference type="EMBL" id="MCX2935661.1"/>
    </source>
</evidence>
<dbReference type="RefSeq" id="WP_265995035.1">
    <property type="nucleotide sequence ID" value="NZ_JAPJDN010000002.1"/>
</dbReference>
<evidence type="ECO:0000256" key="1">
    <source>
        <dbReference type="SAM" id="Phobius"/>
    </source>
</evidence>
<dbReference type="Proteomes" id="UP001300745">
    <property type="component" value="Unassembled WGS sequence"/>
</dbReference>